<sequence>MSEQSRFRRELAQLIKARFPVLLIETHEEQRVLREITAVATDAAAVRTPRKIYRWSLTDGLLDSDNSPIGHTKTPLDALTEILQRQTEAAVFVFVDLHASLGDQRRPADPTVVRAIRDIAAAFQNGEVARTLVMVAPSVELPIDLQKDVTIVDFPLPEAAQIGEALDGIIAANAHSGRIAIDLPEADRERLIDAARGLTLQETENAIALAIVEDGKLSAKDVDIITAEKQQTIRKSGMLEFVDAQINLEDVGGLTNLKRWLGKRKNSWMAEAAAYGLPAPRGVLITGVPGCGKSLTAKAVASAWQLPLLRFDIGKVFSGLVGSSEQNMRTAIQAAEAVSPCVLWIDEIEKGFSGVMQSHDSGTSSRVFGSFLTWMQEKKAPVFVIATANNIDVLPPELLRKGRFDEIFFVDLPTAVERDVIWRLHLGKRLANPKVLHDIDINENLTELVNLSKGWSGAEIEQAVVAAMFDSYTGQRKLTMEDLRHAADTMVPLAVTQPEQIAKLRAWADERAVAATSREDRAGYATAAESATAAPLQDTAAKAQRSDESRGGRIVDF</sequence>
<dbReference type="GO" id="GO:0005524">
    <property type="term" value="F:ATP binding"/>
    <property type="evidence" value="ECO:0007669"/>
    <property type="project" value="UniProtKB-KW"/>
</dbReference>
<accession>A0A840DM21</accession>
<feature type="region of interest" description="Disordered" evidence="5">
    <location>
        <begin position="519"/>
        <end position="557"/>
    </location>
</feature>
<comment type="similarity">
    <text evidence="3">Belongs to the AAA ATPase family. Highly divergent.</text>
</comment>
<evidence type="ECO:0000313" key="8">
    <source>
        <dbReference type="Proteomes" id="UP000571183"/>
    </source>
</evidence>
<dbReference type="SUPFAM" id="SSF52540">
    <property type="entry name" value="P-loop containing nucleoside triphosphate hydrolases"/>
    <property type="match status" value="1"/>
</dbReference>
<gene>
    <name evidence="7" type="ORF">F5897_000325</name>
</gene>
<evidence type="ECO:0000256" key="1">
    <source>
        <dbReference type="ARBA" id="ARBA00022741"/>
    </source>
</evidence>
<keyword evidence="8" id="KW-1185">Reference proteome</keyword>
<feature type="compositionally biased region" description="Low complexity" evidence="5">
    <location>
        <begin position="523"/>
        <end position="534"/>
    </location>
</feature>
<feature type="compositionally biased region" description="Basic and acidic residues" evidence="5">
    <location>
        <begin position="544"/>
        <end position="557"/>
    </location>
</feature>
<dbReference type="Gene3D" id="3.40.50.300">
    <property type="entry name" value="P-loop containing nucleotide triphosphate hydrolases"/>
    <property type="match status" value="1"/>
</dbReference>
<dbReference type="InterPro" id="IPR052381">
    <property type="entry name" value="AAA_domain_protein"/>
</dbReference>
<dbReference type="PANTHER" id="PTHR42960">
    <property type="entry name" value="YCF46 PROTEIN"/>
    <property type="match status" value="1"/>
</dbReference>
<dbReference type="CDD" id="cd19507">
    <property type="entry name" value="RecA-like_Ycf46-like"/>
    <property type="match status" value="1"/>
</dbReference>
<dbReference type="Proteomes" id="UP000571183">
    <property type="component" value="Unassembled WGS sequence"/>
</dbReference>
<evidence type="ECO:0000256" key="5">
    <source>
        <dbReference type="SAM" id="MobiDB-lite"/>
    </source>
</evidence>
<organism evidence="7 8">
    <name type="scientific">Canibacter oris</name>
    <dbReference type="NCBI Taxonomy" id="1365628"/>
    <lineage>
        <taxon>Bacteria</taxon>
        <taxon>Bacillati</taxon>
        <taxon>Actinomycetota</taxon>
        <taxon>Actinomycetes</taxon>
        <taxon>Micrococcales</taxon>
        <taxon>Microbacteriaceae</taxon>
        <taxon>Canibacter</taxon>
    </lineage>
</organism>
<dbReference type="GO" id="GO:0016887">
    <property type="term" value="F:ATP hydrolysis activity"/>
    <property type="evidence" value="ECO:0007669"/>
    <property type="project" value="InterPro"/>
</dbReference>
<dbReference type="EMBL" id="JACIFD010000003">
    <property type="protein sequence ID" value="MBB4071037.1"/>
    <property type="molecule type" value="Genomic_DNA"/>
</dbReference>
<dbReference type="InterPro" id="IPR003593">
    <property type="entry name" value="AAA+_ATPase"/>
</dbReference>
<name>A0A840DM21_9MICO</name>
<evidence type="ECO:0000259" key="6">
    <source>
        <dbReference type="SMART" id="SM00382"/>
    </source>
</evidence>
<dbReference type="Pfam" id="PF00004">
    <property type="entry name" value="AAA"/>
    <property type="match status" value="1"/>
</dbReference>
<keyword evidence="1" id="KW-0547">Nucleotide-binding</keyword>
<evidence type="ECO:0000256" key="2">
    <source>
        <dbReference type="ARBA" id="ARBA00022840"/>
    </source>
</evidence>
<feature type="domain" description="AAA+ ATPase" evidence="6">
    <location>
        <begin position="279"/>
        <end position="414"/>
    </location>
</feature>
<keyword evidence="2" id="KW-0067">ATP-binding</keyword>
<protein>
    <recommendedName>
        <fullName evidence="4">Uncharacterized AAA domain-containing protein ycf46</fullName>
    </recommendedName>
</protein>
<comment type="caution">
    <text evidence="7">The sequence shown here is derived from an EMBL/GenBank/DDBJ whole genome shotgun (WGS) entry which is preliminary data.</text>
</comment>
<dbReference type="RefSeq" id="WP_124824946.1">
    <property type="nucleotide sequence ID" value="NZ_JACIFD010000003.1"/>
</dbReference>
<dbReference type="InterPro" id="IPR027417">
    <property type="entry name" value="P-loop_NTPase"/>
</dbReference>
<dbReference type="PANTHER" id="PTHR42960:SF1">
    <property type="entry name" value="YCF46 PROTEIN"/>
    <property type="match status" value="1"/>
</dbReference>
<proteinExistence type="inferred from homology"/>
<dbReference type="InterPro" id="IPR003959">
    <property type="entry name" value="ATPase_AAA_core"/>
</dbReference>
<dbReference type="Gene3D" id="1.10.8.60">
    <property type="match status" value="1"/>
</dbReference>
<dbReference type="AlphaFoldDB" id="A0A840DM21"/>
<reference evidence="7" key="1">
    <citation type="submission" date="2020-08" db="EMBL/GenBank/DDBJ databases">
        <title>Sequencing the genomes of 1000 actinobacteria strains.</title>
        <authorList>
            <person name="Klenk H.-P."/>
        </authorList>
    </citation>
    <scope>NUCLEOTIDE SEQUENCE [LARGE SCALE GENOMIC DNA]</scope>
    <source>
        <strain evidence="7">DSM 27064</strain>
    </source>
</reference>
<dbReference type="SMART" id="SM00382">
    <property type="entry name" value="AAA"/>
    <property type="match status" value="1"/>
</dbReference>
<evidence type="ECO:0000313" key="7">
    <source>
        <dbReference type="EMBL" id="MBB4071037.1"/>
    </source>
</evidence>
<evidence type="ECO:0000256" key="3">
    <source>
        <dbReference type="ARBA" id="ARBA00038088"/>
    </source>
</evidence>
<evidence type="ECO:0000256" key="4">
    <source>
        <dbReference type="ARBA" id="ARBA00040480"/>
    </source>
</evidence>